<keyword evidence="2" id="KW-0560">Oxidoreductase</keyword>
<dbReference type="SUPFAM" id="SSF54909">
    <property type="entry name" value="Dimeric alpha+beta barrel"/>
    <property type="match status" value="1"/>
</dbReference>
<accession>A0ABW5BAJ3</accession>
<name>A0ABW5BAJ3_9BACT</name>
<evidence type="ECO:0000259" key="1">
    <source>
        <dbReference type="Pfam" id="PF03992"/>
    </source>
</evidence>
<feature type="domain" description="ABM" evidence="1">
    <location>
        <begin position="9"/>
        <end position="78"/>
    </location>
</feature>
<dbReference type="InterPro" id="IPR007138">
    <property type="entry name" value="ABM_dom"/>
</dbReference>
<dbReference type="PANTHER" id="PTHR37811:SF2">
    <property type="entry name" value="ABM DOMAIN-CONTAINING PROTEIN"/>
    <property type="match status" value="1"/>
</dbReference>
<evidence type="ECO:0000313" key="2">
    <source>
        <dbReference type="EMBL" id="MFD2203147.1"/>
    </source>
</evidence>
<sequence length="107" mass="12487">MIANTPNPPYYAVIFSSIRTEIEEDYHLMAKKMVEMAQKQEGFLGHESAREGLGITVSYWKNTEAIKQWKMNAAHLFAQQMGKEKWYAAYKTRICLVERDYGFENIT</sequence>
<dbReference type="PANTHER" id="PTHR37811">
    <property type="entry name" value="BLL5343 PROTEIN"/>
    <property type="match status" value="1"/>
</dbReference>
<dbReference type="Pfam" id="PF03992">
    <property type="entry name" value="ABM"/>
    <property type="match status" value="1"/>
</dbReference>
<reference evidence="3" key="1">
    <citation type="journal article" date="2019" name="Int. J. Syst. Evol. Microbiol.">
        <title>The Global Catalogue of Microorganisms (GCM) 10K type strain sequencing project: providing services to taxonomists for standard genome sequencing and annotation.</title>
        <authorList>
            <consortium name="The Broad Institute Genomics Platform"/>
            <consortium name="The Broad Institute Genome Sequencing Center for Infectious Disease"/>
            <person name="Wu L."/>
            <person name="Ma J."/>
        </authorList>
    </citation>
    <scope>NUCLEOTIDE SEQUENCE [LARGE SCALE GENOMIC DNA]</scope>
    <source>
        <strain evidence="3">KCTC 19812</strain>
    </source>
</reference>
<dbReference type="InterPro" id="IPR011008">
    <property type="entry name" value="Dimeric_a/b-barrel"/>
</dbReference>
<comment type="caution">
    <text evidence="2">The sequence shown here is derived from an EMBL/GenBank/DDBJ whole genome shotgun (WGS) entry which is preliminary data.</text>
</comment>
<keyword evidence="3" id="KW-1185">Reference proteome</keyword>
<dbReference type="EC" id="1.14.-.-" evidence="2"/>
<proteinExistence type="predicted"/>
<dbReference type="RefSeq" id="WP_380805090.1">
    <property type="nucleotide sequence ID" value="NZ_JBHUIV010000020.1"/>
</dbReference>
<dbReference type="Gene3D" id="3.30.70.100">
    <property type="match status" value="1"/>
</dbReference>
<protein>
    <submittedName>
        <fullName evidence="2">Antibiotic biosynthesis monooxygenase family protein</fullName>
        <ecNumber evidence="2">1.14.-.-</ecNumber>
    </submittedName>
</protein>
<dbReference type="GO" id="GO:0004497">
    <property type="term" value="F:monooxygenase activity"/>
    <property type="evidence" value="ECO:0007669"/>
    <property type="project" value="UniProtKB-KW"/>
</dbReference>
<evidence type="ECO:0000313" key="3">
    <source>
        <dbReference type="Proteomes" id="UP001597414"/>
    </source>
</evidence>
<organism evidence="2 3">
    <name type="scientific">Shivajiella indica</name>
    <dbReference type="NCBI Taxonomy" id="872115"/>
    <lineage>
        <taxon>Bacteria</taxon>
        <taxon>Pseudomonadati</taxon>
        <taxon>Bacteroidota</taxon>
        <taxon>Cytophagia</taxon>
        <taxon>Cytophagales</taxon>
        <taxon>Cyclobacteriaceae</taxon>
        <taxon>Shivajiella</taxon>
    </lineage>
</organism>
<gene>
    <name evidence="2" type="ORF">ACFSKV_16335</name>
</gene>
<dbReference type="Proteomes" id="UP001597414">
    <property type="component" value="Unassembled WGS sequence"/>
</dbReference>
<dbReference type="InterPro" id="IPR052936">
    <property type="entry name" value="Jasmonate_Hydroxylase-like"/>
</dbReference>
<keyword evidence="2" id="KW-0503">Monooxygenase</keyword>
<dbReference type="EMBL" id="JBHUIV010000020">
    <property type="protein sequence ID" value="MFD2203147.1"/>
    <property type="molecule type" value="Genomic_DNA"/>
</dbReference>